<sequence length="318" mass="36785">MVEFFYNHRNNNFNPDLVKISPIRYSSALIQFVKNLLIATPHDRLSSDDLTVESIGPGKQIVTSPFLVDKSKFLPNITELKFDGEYNCPLRGLLPESLRKLSLLGKFNQRIVEYDIPFRVETLILGPSFNSPIRFGDPSLKVVFFGKSFNQPIYPGWYFDSPFKPPFSPTINITTDIWNHEKESNICSETRKEDYKRINLYHTGGLLNIHSIDTINSFTKVHLESKIILMICDKCFGIGQIKRENNVVSWNNNNDISLAIDLKDVSVISFVESSIYPHLYYQIDKKIFQETNQQSVDLDNIDHVIEYPLIDMNQLFEY</sequence>
<dbReference type="Proteomes" id="UP000007797">
    <property type="component" value="Unassembled WGS sequence"/>
</dbReference>
<accession>F4PWX4</accession>
<evidence type="ECO:0008006" key="3">
    <source>
        <dbReference type="Google" id="ProtNLM"/>
    </source>
</evidence>
<dbReference type="AlphaFoldDB" id="F4PWX4"/>
<evidence type="ECO:0000313" key="2">
    <source>
        <dbReference type="Proteomes" id="UP000007797"/>
    </source>
</evidence>
<gene>
    <name evidence="1" type="ORF">DFA_06877</name>
</gene>
<keyword evidence="2" id="KW-1185">Reference proteome</keyword>
<protein>
    <recommendedName>
        <fullName evidence="3">FNIP repeat-containing protein</fullName>
    </recommendedName>
</protein>
<dbReference type="GeneID" id="14872202"/>
<evidence type="ECO:0000313" key="1">
    <source>
        <dbReference type="EMBL" id="EGG19777.1"/>
    </source>
</evidence>
<reference evidence="2" key="1">
    <citation type="journal article" date="2011" name="Genome Res.">
        <title>Phylogeny-wide analysis of social amoeba genomes highlights ancient origins for complex intercellular communication.</title>
        <authorList>
            <person name="Heidel A.J."/>
            <person name="Lawal H.M."/>
            <person name="Felder M."/>
            <person name="Schilde C."/>
            <person name="Helps N.R."/>
            <person name="Tunggal B."/>
            <person name="Rivero F."/>
            <person name="John U."/>
            <person name="Schleicher M."/>
            <person name="Eichinger L."/>
            <person name="Platzer M."/>
            <person name="Noegel A.A."/>
            <person name="Schaap P."/>
            <person name="Gloeckner G."/>
        </authorList>
    </citation>
    <scope>NUCLEOTIDE SEQUENCE [LARGE SCALE GENOMIC DNA]</scope>
    <source>
        <strain evidence="2">SH3</strain>
    </source>
</reference>
<dbReference type="EMBL" id="GL883013">
    <property type="protein sequence ID" value="EGG19777.1"/>
    <property type="molecule type" value="Genomic_DNA"/>
</dbReference>
<dbReference type="KEGG" id="dfa:DFA_06877"/>
<dbReference type="RefSeq" id="XP_004358123.1">
    <property type="nucleotide sequence ID" value="XM_004358066.1"/>
</dbReference>
<name>F4PWX4_CACFS</name>
<proteinExistence type="predicted"/>
<organism evidence="1 2">
    <name type="scientific">Cavenderia fasciculata</name>
    <name type="common">Slime mold</name>
    <name type="synonym">Dictyostelium fasciculatum</name>
    <dbReference type="NCBI Taxonomy" id="261658"/>
    <lineage>
        <taxon>Eukaryota</taxon>
        <taxon>Amoebozoa</taxon>
        <taxon>Evosea</taxon>
        <taxon>Eumycetozoa</taxon>
        <taxon>Dictyostelia</taxon>
        <taxon>Acytosteliales</taxon>
        <taxon>Cavenderiaceae</taxon>
        <taxon>Cavenderia</taxon>
    </lineage>
</organism>